<dbReference type="InterPro" id="IPR022085">
    <property type="entry name" value="OpdG"/>
</dbReference>
<dbReference type="Proteomes" id="UP000756132">
    <property type="component" value="Chromosome 9"/>
</dbReference>
<protein>
    <submittedName>
        <fullName evidence="1">Uncharacterized protein</fullName>
    </submittedName>
</protein>
<dbReference type="RefSeq" id="XP_047766505.1">
    <property type="nucleotide sequence ID" value="XM_047908933.1"/>
</dbReference>
<dbReference type="AlphaFoldDB" id="A0A9Q8PGE8"/>
<dbReference type="PANTHER" id="PTHR38797:SF4">
    <property type="entry name" value="NUCLEAR PORE COMPLEX PROTEIN NUP85"/>
    <property type="match status" value="1"/>
</dbReference>
<evidence type="ECO:0000313" key="1">
    <source>
        <dbReference type="EMBL" id="UJO22139.1"/>
    </source>
</evidence>
<keyword evidence="2" id="KW-1185">Reference proteome</keyword>
<dbReference type="GeneID" id="71989663"/>
<dbReference type="PANTHER" id="PTHR38797">
    <property type="entry name" value="NUCLEAR PORE COMPLEX PROTEIN NUP85-RELATED"/>
    <property type="match status" value="1"/>
</dbReference>
<accession>A0A9Q8PGE8</accession>
<reference evidence="1" key="2">
    <citation type="journal article" date="2022" name="Microb. Genom.">
        <title>A chromosome-scale genome assembly of the tomato pathogen Cladosporium fulvum reveals a compartmentalized genome architecture and the presence of a dispensable chromosome.</title>
        <authorList>
            <person name="Zaccaron A.Z."/>
            <person name="Chen L.H."/>
            <person name="Samaras A."/>
            <person name="Stergiopoulos I."/>
        </authorList>
    </citation>
    <scope>NUCLEOTIDE SEQUENCE</scope>
    <source>
        <strain evidence="1">Race5_Kim</strain>
    </source>
</reference>
<proteinExistence type="predicted"/>
<evidence type="ECO:0000313" key="2">
    <source>
        <dbReference type="Proteomes" id="UP000756132"/>
    </source>
</evidence>
<reference evidence="1" key="1">
    <citation type="submission" date="2021-12" db="EMBL/GenBank/DDBJ databases">
        <authorList>
            <person name="Zaccaron A."/>
            <person name="Stergiopoulos I."/>
        </authorList>
    </citation>
    <scope>NUCLEOTIDE SEQUENCE</scope>
    <source>
        <strain evidence="1">Race5_Kim</strain>
    </source>
</reference>
<dbReference type="KEGG" id="ffu:CLAFUR5_09785"/>
<dbReference type="EMBL" id="CP090171">
    <property type="protein sequence ID" value="UJO22139.1"/>
    <property type="molecule type" value="Genomic_DNA"/>
</dbReference>
<sequence length="300" mass="34333">MSHTLRAAFYPKLRHNFDQTAKDNKGDPNKAISASRSLAEIWIEGAWHHNTLESSEVLQASLEAFWYGIATAAKDSSELHQQQSLLRLVQEKLDIGTLERENDNQVEAAQTPDGQVWSDLPFFRATFFDAFLKAPPVVEPWQCTNLHTIAAHITVATSKDLRFYAIWAMVDALESHELYLHESDVELHAALEPIKPVLAWLQHASLHLRRACLENLHPPDQRHDGYLYEWHHEGPEFVGPLAQKGGITQAGFSVERWMFWRDQLTALETRTREAADSAVQVAHQDVLQSREHMQAWEQHQ</sequence>
<organism evidence="1 2">
    <name type="scientific">Passalora fulva</name>
    <name type="common">Tomato leaf mold</name>
    <name type="synonym">Cladosporium fulvum</name>
    <dbReference type="NCBI Taxonomy" id="5499"/>
    <lineage>
        <taxon>Eukaryota</taxon>
        <taxon>Fungi</taxon>
        <taxon>Dikarya</taxon>
        <taxon>Ascomycota</taxon>
        <taxon>Pezizomycotina</taxon>
        <taxon>Dothideomycetes</taxon>
        <taxon>Dothideomycetidae</taxon>
        <taxon>Mycosphaerellales</taxon>
        <taxon>Mycosphaerellaceae</taxon>
        <taxon>Fulvia</taxon>
    </lineage>
</organism>
<dbReference type="InterPro" id="IPR053204">
    <property type="entry name" value="Oxopyrrolidines_Biosynth-assoc"/>
</dbReference>
<gene>
    <name evidence="1" type="ORF">CLAFUR5_09785</name>
</gene>
<name>A0A9Q8PGE8_PASFU</name>
<dbReference type="Pfam" id="PF12311">
    <property type="entry name" value="DUF3632"/>
    <property type="match status" value="1"/>
</dbReference>
<dbReference type="OrthoDB" id="5403091at2759"/>